<keyword evidence="7" id="KW-0283">Flagellar rotation</keyword>
<evidence type="ECO:0000256" key="4">
    <source>
        <dbReference type="ARBA" id="ARBA00021870"/>
    </source>
</evidence>
<dbReference type="InterPro" id="IPR028263">
    <property type="entry name" value="FliG_N"/>
</dbReference>
<dbReference type="PRINTS" id="PR00954">
    <property type="entry name" value="FLGMOTORFLIG"/>
</dbReference>
<name>A0A6I6DCS1_9FIRM</name>
<dbReference type="PANTHER" id="PTHR30534:SF0">
    <property type="entry name" value="FLAGELLAR MOTOR SWITCH PROTEIN FLIG"/>
    <property type="match status" value="1"/>
</dbReference>
<protein>
    <recommendedName>
        <fullName evidence="4">Flagellar motor switch protein FliG</fullName>
    </recommendedName>
</protein>
<feature type="domain" description="Flagellar motor switch protein FliG middle" evidence="11">
    <location>
        <begin position="118"/>
        <end position="191"/>
    </location>
</feature>
<dbReference type="NCBIfam" id="TIGR00207">
    <property type="entry name" value="fliG"/>
    <property type="match status" value="1"/>
</dbReference>
<keyword evidence="13" id="KW-0282">Flagellum</keyword>
<dbReference type="EMBL" id="CP046457">
    <property type="protein sequence ID" value="QGT99164.1"/>
    <property type="molecule type" value="Genomic_DNA"/>
</dbReference>
<evidence type="ECO:0000256" key="7">
    <source>
        <dbReference type="ARBA" id="ARBA00022779"/>
    </source>
</evidence>
<dbReference type="Pfam" id="PF01706">
    <property type="entry name" value="FliG_C"/>
    <property type="match status" value="1"/>
</dbReference>
<evidence type="ECO:0000256" key="1">
    <source>
        <dbReference type="ARBA" id="ARBA00004117"/>
    </source>
</evidence>
<dbReference type="InterPro" id="IPR000090">
    <property type="entry name" value="Flg_Motor_Flig"/>
</dbReference>
<dbReference type="FunFam" id="1.10.220.30:FF:000001">
    <property type="entry name" value="Flagellar motor switch protein FliG"/>
    <property type="match status" value="1"/>
</dbReference>
<comment type="subcellular location">
    <subcellularLocation>
        <location evidence="1">Bacterial flagellum basal body</location>
    </subcellularLocation>
    <subcellularLocation>
        <location evidence="2">Cell membrane</location>
        <topology evidence="2">Peripheral membrane protein</topology>
        <orientation evidence="2">Cytoplasmic side</orientation>
    </subcellularLocation>
</comment>
<dbReference type="AlphaFoldDB" id="A0A6I6DCS1"/>
<evidence type="ECO:0000256" key="2">
    <source>
        <dbReference type="ARBA" id="ARBA00004413"/>
    </source>
</evidence>
<dbReference type="SUPFAM" id="SSF48029">
    <property type="entry name" value="FliG"/>
    <property type="match status" value="2"/>
</dbReference>
<evidence type="ECO:0000256" key="5">
    <source>
        <dbReference type="ARBA" id="ARBA00022475"/>
    </source>
</evidence>
<evidence type="ECO:0000256" key="6">
    <source>
        <dbReference type="ARBA" id="ARBA00022500"/>
    </source>
</evidence>
<dbReference type="InterPro" id="IPR011002">
    <property type="entry name" value="FliG_a-hlx"/>
</dbReference>
<accession>A0A6I6DCS1</accession>
<dbReference type="KEGG" id="salq:SYNTR_0571"/>
<keyword evidence="8" id="KW-0472">Membrane</keyword>
<dbReference type="PANTHER" id="PTHR30534">
    <property type="entry name" value="FLAGELLAR MOTOR SWITCH PROTEIN FLIG"/>
    <property type="match status" value="1"/>
</dbReference>
<dbReference type="InterPro" id="IPR023087">
    <property type="entry name" value="Flg_Motor_Flig_C"/>
</dbReference>
<feature type="domain" description="Flagellar motor switch protein FliG C-terminal" evidence="10">
    <location>
        <begin position="220"/>
        <end position="327"/>
    </location>
</feature>
<keyword evidence="13" id="KW-0966">Cell projection</keyword>
<organism evidence="13 14">
    <name type="scientific">Candidatus Syntrophocurvum alkaliphilum</name>
    <dbReference type="NCBI Taxonomy" id="2293317"/>
    <lineage>
        <taxon>Bacteria</taxon>
        <taxon>Bacillati</taxon>
        <taxon>Bacillota</taxon>
        <taxon>Clostridia</taxon>
        <taxon>Eubacteriales</taxon>
        <taxon>Syntrophomonadaceae</taxon>
        <taxon>Candidatus Syntrophocurvum</taxon>
    </lineage>
</organism>
<reference evidence="14" key="1">
    <citation type="journal article" date="2019" name="Microbiology">
        <title>Complete Genome Sequence of an Uncultured Bacterium of the Candidate Phylum Bipolaricaulota.</title>
        <authorList>
            <person name="Kadnikov V.V."/>
            <person name="Mardanov A.V."/>
            <person name="Beletsky A.V."/>
            <person name="Frank Y.A."/>
            <person name="Karnachuk O.V."/>
            <person name="Ravin N.V."/>
        </authorList>
    </citation>
    <scope>NUCLEOTIDE SEQUENCE [LARGE SCALE GENOMIC DNA]</scope>
</reference>
<evidence type="ECO:0000256" key="8">
    <source>
        <dbReference type="ARBA" id="ARBA00023136"/>
    </source>
</evidence>
<keyword evidence="5" id="KW-1003">Cell membrane</keyword>
<dbReference type="InterPro" id="IPR032779">
    <property type="entry name" value="FliG_M"/>
</dbReference>
<dbReference type="Pfam" id="PF14842">
    <property type="entry name" value="FliG_N"/>
    <property type="match status" value="1"/>
</dbReference>
<comment type="similarity">
    <text evidence="3">Belongs to the FliG family.</text>
</comment>
<keyword evidence="13" id="KW-0969">Cilium</keyword>
<dbReference type="Proteomes" id="UP000426444">
    <property type="component" value="Chromosome"/>
</dbReference>
<sequence length="337" mass="38116">MATKKKGLTGKQKAANFLIFLGPERSAQVFKHMTEEEIEQLTLEIANVRKVPTEKMDDIYKEFYEMCLATQYIGQGGINYAKEVLEMAYGSEKTTEIISRISASLQVRPFDFMRQTEPSQLLNFIQSEHPQTIALVLAYIEPEKSSVILSALPPERQAEVAKRIAMMDTTSPEIIKEVERVLERKISSIEPQELTDAGGVKSVVEIINRVDRSTEKIIMESLEVQDPELAEEIKKLMFVFEDIVMIDNRSIQRVLREVETSDLALALKGASSEVTEKIYVNMSSRASEMLKEDIEFMGPVRLKDVEEAQQRIVNIIRRLEEAGEVVIARGGGDEVIV</sequence>
<keyword evidence="9" id="KW-0975">Bacterial flagellum</keyword>
<dbReference type="GO" id="GO:0009425">
    <property type="term" value="C:bacterial-type flagellum basal body"/>
    <property type="evidence" value="ECO:0007669"/>
    <property type="project" value="UniProtKB-SubCell"/>
</dbReference>
<evidence type="ECO:0000313" key="13">
    <source>
        <dbReference type="EMBL" id="QGT99164.1"/>
    </source>
</evidence>
<dbReference type="GO" id="GO:0006935">
    <property type="term" value="P:chemotaxis"/>
    <property type="evidence" value="ECO:0007669"/>
    <property type="project" value="UniProtKB-KW"/>
</dbReference>
<dbReference type="RefSeq" id="WP_156203087.1">
    <property type="nucleotide sequence ID" value="NZ_CP046457.1"/>
</dbReference>
<dbReference type="PIRSF" id="PIRSF003161">
    <property type="entry name" value="FliG"/>
    <property type="match status" value="1"/>
</dbReference>
<keyword evidence="6" id="KW-0145">Chemotaxis</keyword>
<proteinExistence type="inferred from homology"/>
<evidence type="ECO:0000259" key="12">
    <source>
        <dbReference type="Pfam" id="PF14842"/>
    </source>
</evidence>
<dbReference type="GO" id="GO:0005886">
    <property type="term" value="C:plasma membrane"/>
    <property type="evidence" value="ECO:0007669"/>
    <property type="project" value="UniProtKB-SubCell"/>
</dbReference>
<gene>
    <name evidence="13" type="ORF">SYNTR_0571</name>
</gene>
<keyword evidence="14" id="KW-1185">Reference proteome</keyword>
<evidence type="ECO:0000256" key="3">
    <source>
        <dbReference type="ARBA" id="ARBA00010299"/>
    </source>
</evidence>
<dbReference type="Gene3D" id="1.10.220.30">
    <property type="match status" value="3"/>
</dbReference>
<dbReference type="GO" id="GO:0003774">
    <property type="term" value="F:cytoskeletal motor activity"/>
    <property type="evidence" value="ECO:0007669"/>
    <property type="project" value="InterPro"/>
</dbReference>
<dbReference type="GO" id="GO:0071973">
    <property type="term" value="P:bacterial-type flagellum-dependent cell motility"/>
    <property type="evidence" value="ECO:0007669"/>
    <property type="project" value="InterPro"/>
</dbReference>
<evidence type="ECO:0000259" key="10">
    <source>
        <dbReference type="Pfam" id="PF01706"/>
    </source>
</evidence>
<evidence type="ECO:0000256" key="9">
    <source>
        <dbReference type="ARBA" id="ARBA00023143"/>
    </source>
</evidence>
<dbReference type="Pfam" id="PF14841">
    <property type="entry name" value="FliG_M"/>
    <property type="match status" value="1"/>
</dbReference>
<evidence type="ECO:0000259" key="11">
    <source>
        <dbReference type="Pfam" id="PF14841"/>
    </source>
</evidence>
<feature type="domain" description="Flagellar motor switch protein FliG N-terminal" evidence="12">
    <location>
        <begin position="8"/>
        <end position="110"/>
    </location>
</feature>
<dbReference type="OrthoDB" id="9780302at2"/>
<evidence type="ECO:0000313" key="14">
    <source>
        <dbReference type="Proteomes" id="UP000426444"/>
    </source>
</evidence>